<feature type="region of interest" description="Disordered" evidence="6">
    <location>
        <begin position="471"/>
        <end position="508"/>
    </location>
</feature>
<feature type="region of interest" description="Disordered" evidence="6">
    <location>
        <begin position="765"/>
        <end position="884"/>
    </location>
</feature>
<evidence type="ECO:0000256" key="1">
    <source>
        <dbReference type="ARBA" id="ARBA00022723"/>
    </source>
</evidence>
<proteinExistence type="predicted"/>
<feature type="compositionally biased region" description="Polar residues" evidence="6">
    <location>
        <begin position="162"/>
        <end position="173"/>
    </location>
</feature>
<feature type="domain" description="LIM zinc-binding" evidence="7">
    <location>
        <begin position="973"/>
        <end position="1033"/>
    </location>
</feature>
<keyword evidence="2" id="KW-0677">Repeat</keyword>
<dbReference type="GO" id="GO:0046872">
    <property type="term" value="F:metal ion binding"/>
    <property type="evidence" value="ECO:0007669"/>
    <property type="project" value="UniProtKB-KW"/>
</dbReference>
<dbReference type="GO" id="GO:0005634">
    <property type="term" value="C:nucleus"/>
    <property type="evidence" value="ECO:0007669"/>
    <property type="project" value="TreeGrafter"/>
</dbReference>
<dbReference type="EMBL" id="JANBOH010000096">
    <property type="protein sequence ID" value="KAJ1645638.1"/>
    <property type="molecule type" value="Genomic_DNA"/>
</dbReference>
<feature type="region of interest" description="Disordered" evidence="6">
    <location>
        <begin position="257"/>
        <end position="344"/>
    </location>
</feature>
<evidence type="ECO:0000256" key="3">
    <source>
        <dbReference type="ARBA" id="ARBA00022833"/>
    </source>
</evidence>
<feature type="compositionally biased region" description="Basic residues" evidence="6">
    <location>
        <begin position="827"/>
        <end position="841"/>
    </location>
</feature>
<feature type="compositionally biased region" description="Polar residues" evidence="6">
    <location>
        <begin position="324"/>
        <end position="340"/>
    </location>
</feature>
<feature type="region of interest" description="Disordered" evidence="6">
    <location>
        <begin position="590"/>
        <end position="723"/>
    </location>
</feature>
<feature type="domain" description="LIM zinc-binding" evidence="7">
    <location>
        <begin position="1044"/>
        <end position="1104"/>
    </location>
</feature>
<evidence type="ECO:0000259" key="7">
    <source>
        <dbReference type="PROSITE" id="PS50023"/>
    </source>
</evidence>
<protein>
    <recommendedName>
        <fullName evidence="7">LIM zinc-binding domain-containing protein</fullName>
    </recommendedName>
</protein>
<feature type="compositionally biased region" description="Low complexity" evidence="6">
    <location>
        <begin position="300"/>
        <end position="311"/>
    </location>
</feature>
<feature type="domain" description="LIM zinc-binding" evidence="7">
    <location>
        <begin position="412"/>
        <end position="473"/>
    </location>
</feature>
<evidence type="ECO:0000313" key="9">
    <source>
        <dbReference type="Proteomes" id="UP001145021"/>
    </source>
</evidence>
<feature type="compositionally biased region" description="Low complexity" evidence="6">
    <location>
        <begin position="54"/>
        <end position="72"/>
    </location>
</feature>
<keyword evidence="9" id="KW-1185">Reference proteome</keyword>
<feature type="domain" description="LIM zinc-binding" evidence="7">
    <location>
        <begin position="887"/>
        <end position="947"/>
    </location>
</feature>
<dbReference type="PROSITE" id="PS50023">
    <property type="entry name" value="LIM_DOMAIN_2"/>
    <property type="match status" value="4"/>
</dbReference>
<keyword evidence="4 5" id="KW-0440">LIM domain</keyword>
<feature type="compositionally biased region" description="Low complexity" evidence="6">
    <location>
        <begin position="842"/>
        <end position="859"/>
    </location>
</feature>
<reference evidence="8" key="1">
    <citation type="submission" date="2022-07" db="EMBL/GenBank/DDBJ databases">
        <title>Phylogenomic reconstructions and comparative analyses of Kickxellomycotina fungi.</title>
        <authorList>
            <person name="Reynolds N.K."/>
            <person name="Stajich J.E."/>
            <person name="Barry K."/>
            <person name="Grigoriev I.V."/>
            <person name="Crous P."/>
            <person name="Smith M.E."/>
        </authorList>
    </citation>
    <scope>NUCLEOTIDE SEQUENCE</scope>
    <source>
        <strain evidence="8">NBRC 105413</strain>
    </source>
</reference>
<feature type="region of interest" description="Disordered" evidence="6">
    <location>
        <begin position="207"/>
        <end position="233"/>
    </location>
</feature>
<comment type="caution">
    <text evidence="8">The sequence shown here is derived from an EMBL/GenBank/DDBJ whole genome shotgun (WGS) entry which is preliminary data.</text>
</comment>
<dbReference type="GO" id="GO:0003712">
    <property type="term" value="F:transcription coregulator activity"/>
    <property type="evidence" value="ECO:0007669"/>
    <property type="project" value="TreeGrafter"/>
</dbReference>
<feature type="compositionally biased region" description="Low complexity" evidence="6">
    <location>
        <begin position="872"/>
        <end position="882"/>
    </location>
</feature>
<evidence type="ECO:0000256" key="2">
    <source>
        <dbReference type="ARBA" id="ARBA00022737"/>
    </source>
</evidence>
<dbReference type="Gene3D" id="2.10.110.10">
    <property type="entry name" value="Cysteine Rich Protein"/>
    <property type="match status" value="4"/>
</dbReference>
<feature type="compositionally biased region" description="Acidic residues" evidence="6">
    <location>
        <begin position="689"/>
        <end position="709"/>
    </location>
</feature>
<evidence type="ECO:0000256" key="5">
    <source>
        <dbReference type="PROSITE-ProRule" id="PRU00125"/>
    </source>
</evidence>
<feature type="region of interest" description="Disordered" evidence="6">
    <location>
        <begin position="21"/>
        <end position="105"/>
    </location>
</feature>
<evidence type="ECO:0000256" key="6">
    <source>
        <dbReference type="SAM" id="MobiDB-lite"/>
    </source>
</evidence>
<keyword evidence="3 5" id="KW-0862">Zinc</keyword>
<dbReference type="Pfam" id="PF00412">
    <property type="entry name" value="LIM"/>
    <property type="match status" value="3"/>
</dbReference>
<dbReference type="Proteomes" id="UP001145021">
    <property type="component" value="Unassembled WGS sequence"/>
</dbReference>
<gene>
    <name evidence="8" type="ORF">LPJ64_002799</name>
</gene>
<organism evidence="8 9">
    <name type="scientific">Coemansia asiatica</name>
    <dbReference type="NCBI Taxonomy" id="1052880"/>
    <lineage>
        <taxon>Eukaryota</taxon>
        <taxon>Fungi</taxon>
        <taxon>Fungi incertae sedis</taxon>
        <taxon>Zoopagomycota</taxon>
        <taxon>Kickxellomycotina</taxon>
        <taxon>Kickxellomycetes</taxon>
        <taxon>Kickxellales</taxon>
        <taxon>Kickxellaceae</taxon>
        <taxon>Coemansia</taxon>
    </lineage>
</organism>
<feature type="region of interest" description="Disordered" evidence="6">
    <location>
        <begin position="162"/>
        <end position="187"/>
    </location>
</feature>
<evidence type="ECO:0000256" key="4">
    <source>
        <dbReference type="ARBA" id="ARBA00023038"/>
    </source>
</evidence>
<name>A0A9W8CJD0_9FUNG</name>
<feature type="compositionally biased region" description="Polar residues" evidence="6">
    <location>
        <begin position="609"/>
        <end position="628"/>
    </location>
</feature>
<evidence type="ECO:0000313" key="8">
    <source>
        <dbReference type="EMBL" id="KAJ1645638.1"/>
    </source>
</evidence>
<dbReference type="PANTHER" id="PTHR24205">
    <property type="entry name" value="FOUR AND A HALF LIM DOMAINS PROTEIN"/>
    <property type="match status" value="1"/>
</dbReference>
<feature type="compositionally biased region" description="Basic and acidic residues" evidence="6">
    <location>
        <begin position="84"/>
        <end position="93"/>
    </location>
</feature>
<feature type="compositionally biased region" description="Polar residues" evidence="6">
    <location>
        <begin position="272"/>
        <end position="289"/>
    </location>
</feature>
<dbReference type="PANTHER" id="PTHR24205:SF16">
    <property type="entry name" value="GH01042P-RELATED"/>
    <property type="match status" value="1"/>
</dbReference>
<sequence length="1690" mass="183959">MFCKRCGDIVDNQSVKCRKCGGMPVEPIAGASSSSERKDPWSSTYLQKRLKPTASAGSGVSGVSARPSSSYVPSTTYGTQDELSDIRMHRPSDRPLTGSPKMHSGLSSAAAHRAGIDNQRYLDPQQPLLGVPRTVRDATAGTRPTSMYAGAVLDSQVQSAIQRSVAPQQQTRAGATRLTPPQPERQLRSKWSQYFTSTAAASPQASIAAGANGSSNSNSNRGRSESLSSSNIAGGFRDNSALYGARVLSKQNGSVLGAAAASPPSRPFVSSHRPTTSDGAGQTRSSVESSAARRLGISTQQQPQQQQQQQPGAISRNYELASPRSISSVSNEPRNVMSSFDTRKPSGMFAGSPLLSSNIRSRSATLPDLHVGESRPCTTCGLMLRSEEQRQFASKQGIVYCTDCYHSSYSRGHCAGCKKIVLTHGRPWVQYGDKVWHKLCIKCRTCSKLLMTPLVDLEGMPTCEPCFMRTNPKDAAPRPMPSNPPADVPPRSRIDPPIPSAIGGSTRPVPSVDLNVLEQGAKQAAAASIPTPVISEYENANSSSFNSPDIESMSGRFNAMTMDAMRIMSPVEVAEKEGLPLPRAIVDPDIGAISRSENQPTASDIRRSSIGQQTPRTIGHSRTASASSAKVDAIKSMLTQSVTPVETPGGQRPPLSPSLKNPYSPSARASPSRSVSFRFDQTTVHDAVMDDSGEDYDDEVYDELDDEADTAPVPAPRPDLQRQQYVQQEEIVDEPTKSLADYVLSKASSAKSKVRLPSVADAIKKFSGNGLGGGAPMAKNTAKSDGGSGARETVDRSQIPGIQDLIRTHQRKPPTEPTIPALDKHSRILKSRPRNNNRRRPSQSPAAIQQDVDALQQQQRRQEEEGEEEEQLQQQQQPDEGQSLAPNQCARCINNIEDTWFRLSDGRQVHVECFTCQGCNKLIDDGVYVLENNIEFHPACVPPSPPVVSVSPVPSATSSSNRVRGPRDIRREETCDRCQAVLSGPRFQLTNGKQYHPECFACAGCGQRFDEGSYVCFEGQEYHHQCVEKFANNPGMSANEPDVLVCCECDQPIEGVFLRHSDAAFHPNCFCCCDCQRAITPGMPFGEIDNRPCCETCLEQRAVNAAAQQQQMQQQRQQNVWASNRPQQYYPTKTAICHEWREIALPLVYKAVYFIGASENGTGMNMGLSNRYSLNAAGKTNIGLVKHTRNSGFVKSLNFTIVYSQYLYDLVNDIDVIFEFNSNSWTNVRSISICLTPYGDNDESDRVDGDQTYKSGLEQSIIYFADRIYRAMPMVTSLHLSIEPSFNTGIVLGKQIAAAYAYQLKTLTANRSSISMGLRFSTALTSLDIVLQQSSGAGLDSMVLYADCLQDLKLRNVPDAFCWDSFVNAAVAHSTSPVHPAILEKKNSGLESLDISLFNSISALLAKPRICVTEMDKLQLVGLPADFSWSWFKDAGDSGDIAFNNLTSFSLDLNTAAAAAIDSTIVKARDPNADLAASSLVVQNVGSINLKGPAGALPLCANSLTYSVANYLDIDITDAGTEDEEHFYQLTNSWLQSSSFINRSWLRINHLGFDLNASLVSWANLCSLDICCDIGPGTLVDLLHRLPSLDALHVDRLYAVEMIPAIRDMESVIYTCAFIRPISTSVRSLEISGFAEGCVSNVLAASVKYLLLAVPSLEKAYVPEEIAFSINSFIKQLDHTYPHLGSITFN</sequence>
<feature type="compositionally biased region" description="Pro residues" evidence="6">
    <location>
        <begin position="478"/>
        <end position="488"/>
    </location>
</feature>
<accession>A0A9W8CJD0</accession>
<dbReference type="SMART" id="SM00132">
    <property type="entry name" value="LIM"/>
    <property type="match status" value="4"/>
</dbReference>
<dbReference type="SUPFAM" id="SSF57716">
    <property type="entry name" value="Glucocorticoid receptor-like (DNA-binding domain)"/>
    <property type="match status" value="1"/>
</dbReference>
<dbReference type="CDD" id="cd08368">
    <property type="entry name" value="LIM"/>
    <property type="match status" value="4"/>
</dbReference>
<dbReference type="InterPro" id="IPR001781">
    <property type="entry name" value="Znf_LIM"/>
</dbReference>
<feature type="compositionally biased region" description="Low complexity" evidence="6">
    <location>
        <begin position="664"/>
        <end position="674"/>
    </location>
</feature>
<feature type="compositionally biased region" description="Low complexity" evidence="6">
    <location>
        <begin position="207"/>
        <end position="231"/>
    </location>
</feature>
<dbReference type="PROSITE" id="PS00478">
    <property type="entry name" value="LIM_DOMAIN_1"/>
    <property type="match status" value="3"/>
</dbReference>
<keyword evidence="1 5" id="KW-0479">Metal-binding</keyword>